<dbReference type="CDD" id="cd00402">
    <property type="entry name" value="Riboflavin_synthase_like"/>
    <property type="match status" value="1"/>
</dbReference>
<dbReference type="InterPro" id="IPR026017">
    <property type="entry name" value="Lumazine-bd_dom"/>
</dbReference>
<evidence type="ECO:0000256" key="7">
    <source>
        <dbReference type="ARBA" id="ARBA00022679"/>
    </source>
</evidence>
<evidence type="ECO:0000259" key="11">
    <source>
        <dbReference type="PROSITE" id="PS51177"/>
    </source>
</evidence>
<dbReference type="InterPro" id="IPR001783">
    <property type="entry name" value="Lumazine-bd"/>
</dbReference>
<dbReference type="InterPro" id="IPR023366">
    <property type="entry name" value="ATP_synth_asu-like_sf"/>
</dbReference>
<evidence type="ECO:0000256" key="1">
    <source>
        <dbReference type="ARBA" id="ARBA00000968"/>
    </source>
</evidence>
<feature type="repeat" description="Lumazine-binding" evidence="10">
    <location>
        <begin position="1"/>
        <end position="96"/>
    </location>
</feature>
<dbReference type="GO" id="GO:0004746">
    <property type="term" value="F:riboflavin synthase activity"/>
    <property type="evidence" value="ECO:0007669"/>
    <property type="project" value="UniProtKB-UniRule"/>
</dbReference>
<dbReference type="Gene3D" id="2.40.30.20">
    <property type="match status" value="2"/>
</dbReference>
<dbReference type="EC" id="2.5.1.9" evidence="4 9"/>
<dbReference type="RefSeq" id="WP_083618966.1">
    <property type="nucleotide sequence ID" value="NZ_LR735009.1"/>
</dbReference>
<evidence type="ECO:0000256" key="2">
    <source>
        <dbReference type="ARBA" id="ARBA00002803"/>
    </source>
</evidence>
<dbReference type="PIRSF" id="PIRSF000498">
    <property type="entry name" value="Riboflavin_syn_A"/>
    <property type="match status" value="1"/>
</dbReference>
<protein>
    <recommendedName>
        <fullName evidence="5 9">Riboflavin synthase</fullName>
        <ecNumber evidence="4 9">2.5.1.9</ecNumber>
    </recommendedName>
</protein>
<dbReference type="FunFam" id="2.40.30.20:FF:000004">
    <property type="entry name" value="Riboflavin synthase, alpha subunit"/>
    <property type="match status" value="1"/>
</dbReference>
<dbReference type="OrthoDB" id="9788537at2"/>
<dbReference type="PANTHER" id="PTHR21098">
    <property type="entry name" value="RIBOFLAVIN SYNTHASE ALPHA CHAIN"/>
    <property type="match status" value="1"/>
</dbReference>
<dbReference type="InterPro" id="IPR017938">
    <property type="entry name" value="Riboflavin_synthase-like_b-brl"/>
</dbReference>
<proteinExistence type="predicted"/>
<evidence type="ECO:0000256" key="3">
    <source>
        <dbReference type="ARBA" id="ARBA00004887"/>
    </source>
</evidence>
<evidence type="ECO:0000256" key="8">
    <source>
        <dbReference type="ARBA" id="ARBA00022737"/>
    </source>
</evidence>
<comment type="catalytic activity">
    <reaction evidence="1">
        <text>2 6,7-dimethyl-8-(1-D-ribityl)lumazine + H(+) = 5-amino-6-(D-ribitylamino)uracil + riboflavin</text>
        <dbReference type="Rhea" id="RHEA:20772"/>
        <dbReference type="ChEBI" id="CHEBI:15378"/>
        <dbReference type="ChEBI" id="CHEBI:15934"/>
        <dbReference type="ChEBI" id="CHEBI:57986"/>
        <dbReference type="ChEBI" id="CHEBI:58201"/>
        <dbReference type="EC" id="2.5.1.9"/>
    </reaction>
</comment>
<dbReference type="NCBIfam" id="NF006767">
    <property type="entry name" value="PRK09289.1"/>
    <property type="match status" value="1"/>
</dbReference>
<dbReference type="PANTHER" id="PTHR21098:SF12">
    <property type="entry name" value="RIBOFLAVIN SYNTHASE"/>
    <property type="match status" value="1"/>
</dbReference>
<dbReference type="Pfam" id="PF00677">
    <property type="entry name" value="Lum_binding"/>
    <property type="match status" value="2"/>
</dbReference>
<feature type="domain" description="Lumazine-binding" evidence="11">
    <location>
        <begin position="97"/>
        <end position="203"/>
    </location>
</feature>
<keyword evidence="6" id="KW-0686">Riboflavin biosynthesis</keyword>
<dbReference type="PROSITE" id="PS51177">
    <property type="entry name" value="LUMAZINE_BIND"/>
    <property type="match status" value="2"/>
</dbReference>
<evidence type="ECO:0000313" key="13">
    <source>
        <dbReference type="Proteomes" id="UP000182190"/>
    </source>
</evidence>
<evidence type="ECO:0000313" key="12">
    <source>
        <dbReference type="EMBL" id="VXD20610.1"/>
    </source>
</evidence>
<evidence type="ECO:0000256" key="4">
    <source>
        <dbReference type="ARBA" id="ARBA00012827"/>
    </source>
</evidence>
<gene>
    <name evidence="12" type="ORF">PL9631_520034</name>
</gene>
<keyword evidence="13" id="KW-1185">Reference proteome</keyword>
<evidence type="ECO:0000256" key="9">
    <source>
        <dbReference type="NCBIfam" id="TIGR00187"/>
    </source>
</evidence>
<evidence type="ECO:0000256" key="6">
    <source>
        <dbReference type="ARBA" id="ARBA00022619"/>
    </source>
</evidence>
<evidence type="ECO:0000256" key="5">
    <source>
        <dbReference type="ARBA" id="ARBA00013950"/>
    </source>
</evidence>
<name>A0A7Z9BQS5_9CYAN</name>
<dbReference type="GO" id="GO:0009231">
    <property type="term" value="P:riboflavin biosynthetic process"/>
    <property type="evidence" value="ECO:0007669"/>
    <property type="project" value="UniProtKB-KW"/>
</dbReference>
<comment type="function">
    <text evidence="2">Catalyzes the dismutation of two molecules of 6,7-dimethyl-8-ribityllumazine, resulting in the formation of riboflavin and 5-amino-6-(D-ribitylamino)uracil.</text>
</comment>
<dbReference type="NCBIfam" id="TIGR00187">
    <property type="entry name" value="ribE"/>
    <property type="match status" value="1"/>
</dbReference>
<sequence>MFTGLIQALATLQPIGQDQFQISCVLGDVDLILKDLAIGDSVAVDGVCLTVVEIRDKAFIATASPETLNRTKLGQSLEGYFNLETSLRAGSKLGGHFVTGHIDGVGCLQSVTSTASSWEMRFGAPVNASNIWRRQIAPYIVPKGSIAVNGISLTISDCDLEGNWFEVAVIPHSYQETNLRDLQPGSWVNIEADILGKYVGKFLQTYLKGNLNAIESYHDNIPAISTLTEITPEFLAEHGFS</sequence>
<evidence type="ECO:0000256" key="10">
    <source>
        <dbReference type="PROSITE-ProRule" id="PRU00524"/>
    </source>
</evidence>
<keyword evidence="8" id="KW-0677">Repeat</keyword>
<accession>A0A7Z9BQS5</accession>
<organism evidence="12 13">
    <name type="scientific">Planktothrix paucivesiculata PCC 9631</name>
    <dbReference type="NCBI Taxonomy" id="671071"/>
    <lineage>
        <taxon>Bacteria</taxon>
        <taxon>Bacillati</taxon>
        <taxon>Cyanobacteriota</taxon>
        <taxon>Cyanophyceae</taxon>
        <taxon>Oscillatoriophycideae</taxon>
        <taxon>Oscillatoriales</taxon>
        <taxon>Microcoleaceae</taxon>
        <taxon>Planktothrix</taxon>
    </lineage>
</organism>
<comment type="caution">
    <text evidence="12">The sequence shown here is derived from an EMBL/GenBank/DDBJ whole genome shotgun (WGS) entry which is preliminary data.</text>
</comment>
<dbReference type="Proteomes" id="UP000182190">
    <property type="component" value="Unassembled WGS sequence"/>
</dbReference>
<comment type="pathway">
    <text evidence="3">Cofactor biosynthesis; riboflavin biosynthesis; riboflavin from 2-hydroxy-3-oxobutyl phosphate and 5-amino-6-(D-ribitylamino)uracil: step 2/2.</text>
</comment>
<dbReference type="EMBL" id="CZCS02000193">
    <property type="protein sequence ID" value="VXD20610.1"/>
    <property type="molecule type" value="Genomic_DNA"/>
</dbReference>
<feature type="repeat" description="Lumazine-binding" evidence="10">
    <location>
        <begin position="97"/>
        <end position="203"/>
    </location>
</feature>
<keyword evidence="7 12" id="KW-0808">Transferase</keyword>
<reference evidence="12" key="1">
    <citation type="submission" date="2019-10" db="EMBL/GenBank/DDBJ databases">
        <authorList>
            <consortium name="Genoscope - CEA"/>
            <person name="William W."/>
        </authorList>
    </citation>
    <scope>NUCLEOTIDE SEQUENCE [LARGE SCALE GENOMIC DNA]</scope>
    <source>
        <strain evidence="12">BBR_PRJEB10994</strain>
    </source>
</reference>
<feature type="domain" description="Lumazine-binding" evidence="11">
    <location>
        <begin position="1"/>
        <end position="96"/>
    </location>
</feature>
<dbReference type="SUPFAM" id="SSF63380">
    <property type="entry name" value="Riboflavin synthase domain-like"/>
    <property type="match status" value="2"/>
</dbReference>
<dbReference type="AlphaFoldDB" id="A0A7Z9BQS5"/>